<gene>
    <name evidence="2" type="ORF">S06H3_11338</name>
</gene>
<dbReference type="Gene3D" id="1.10.3210.10">
    <property type="entry name" value="Hypothetical protein af1432"/>
    <property type="match status" value="1"/>
</dbReference>
<sequence>MGSDRPYRKKLNKDKILNELKDQSGKQFDPEVVKALISVLDREREE</sequence>
<comment type="caution">
    <text evidence="2">The sequence shown here is derived from an EMBL/GenBank/DDBJ whole genome shotgun (WGS) entry which is preliminary data.</text>
</comment>
<name>X1N9I8_9ZZZZ</name>
<dbReference type="EMBL" id="BARV01005463">
    <property type="protein sequence ID" value="GAI15299.1"/>
    <property type="molecule type" value="Genomic_DNA"/>
</dbReference>
<evidence type="ECO:0000259" key="1">
    <source>
        <dbReference type="PROSITE" id="PS51832"/>
    </source>
</evidence>
<proteinExistence type="predicted"/>
<organism evidence="2">
    <name type="scientific">marine sediment metagenome</name>
    <dbReference type="NCBI Taxonomy" id="412755"/>
    <lineage>
        <taxon>unclassified sequences</taxon>
        <taxon>metagenomes</taxon>
        <taxon>ecological metagenomes</taxon>
    </lineage>
</organism>
<evidence type="ECO:0000313" key="2">
    <source>
        <dbReference type="EMBL" id="GAI15299.1"/>
    </source>
</evidence>
<dbReference type="AlphaFoldDB" id="X1N9I8"/>
<dbReference type="PROSITE" id="PS51832">
    <property type="entry name" value="HD_GYP"/>
    <property type="match status" value="1"/>
</dbReference>
<reference evidence="2" key="1">
    <citation type="journal article" date="2014" name="Front. Microbiol.">
        <title>High frequency of phylogenetically diverse reductive dehalogenase-homologous genes in deep subseafloor sedimentary metagenomes.</title>
        <authorList>
            <person name="Kawai M."/>
            <person name="Futagami T."/>
            <person name="Toyoda A."/>
            <person name="Takaki Y."/>
            <person name="Nishi S."/>
            <person name="Hori S."/>
            <person name="Arai W."/>
            <person name="Tsubouchi T."/>
            <person name="Morono Y."/>
            <person name="Uchiyama I."/>
            <person name="Ito T."/>
            <person name="Fujiyama A."/>
            <person name="Inagaki F."/>
            <person name="Takami H."/>
        </authorList>
    </citation>
    <scope>NUCLEOTIDE SEQUENCE</scope>
    <source>
        <strain evidence="2">Expedition CK06-06</strain>
    </source>
</reference>
<feature type="domain" description="HD-GYP" evidence="1">
    <location>
        <begin position="1"/>
        <end position="46"/>
    </location>
</feature>
<dbReference type="InterPro" id="IPR037522">
    <property type="entry name" value="HD_GYP_dom"/>
</dbReference>
<protein>
    <recommendedName>
        <fullName evidence="1">HD-GYP domain-containing protein</fullName>
    </recommendedName>
</protein>
<dbReference type="SUPFAM" id="SSF109604">
    <property type="entry name" value="HD-domain/PDEase-like"/>
    <property type="match status" value="1"/>
</dbReference>
<accession>X1N9I8</accession>